<protein>
    <recommendedName>
        <fullName evidence="3">F-box domain-containing protein</fullName>
    </recommendedName>
</protein>
<dbReference type="OrthoDB" id="10028886at2759"/>
<evidence type="ECO:0008006" key="3">
    <source>
        <dbReference type="Google" id="ProtNLM"/>
    </source>
</evidence>
<name>A0A6A6ZFN2_9PLEO</name>
<evidence type="ECO:0000313" key="2">
    <source>
        <dbReference type="Proteomes" id="UP000799424"/>
    </source>
</evidence>
<sequence length="546" mass="61316">MAQPVLPDDILHLLCEELANQKQFDTLFHCACASRALAVPAVTHLYRSHHQASVRDGEDDLYGLSPATKLLTIQRWSILWRSIIASALDASLFPYCRYIKTLDFRDLGNLLDEDQFRNKVFKQFFAGPLKQFEKTETFVSFKGKKGTKLKNAAIIDAIGEAVTQHTPMLELISGELSSDALVRWTPRLPRLQTLEIYDGGPLEDEQVHAAICEHCPQFNTLMIYTWKSENSDQKLAAFLGALRPNSLKQLHILNDIEAGAESFLALNQHGESLEDLWICISTESAPFLSLLQGCTALKHLRIEDHHGQINLEGTQNDVFLEVVAWLKKCTNLQQLVFPNFQSGAAIATSVMLEHDVRLTHLELANYILKDHRTFHQALVHQQSSLKYLSLSGDTDEMFRDDLDILVDSLKQLTQLRELELRLPEIFRDEHFIVIVRNLTLLEDLYVNGLELNDVVLGSIAALANLRNITISGISKFTVDGLLDFVSHLGPGNSGIRVSIDMADPDTMLPEESVSVVRECLVDKTGGSLDYLALRDPNISEFESDSD</sequence>
<dbReference type="Gene3D" id="3.80.10.10">
    <property type="entry name" value="Ribonuclease Inhibitor"/>
    <property type="match status" value="2"/>
</dbReference>
<gene>
    <name evidence="1" type="ORF">CC86DRAFT_307999</name>
</gene>
<organism evidence="1 2">
    <name type="scientific">Ophiobolus disseminans</name>
    <dbReference type="NCBI Taxonomy" id="1469910"/>
    <lineage>
        <taxon>Eukaryota</taxon>
        <taxon>Fungi</taxon>
        <taxon>Dikarya</taxon>
        <taxon>Ascomycota</taxon>
        <taxon>Pezizomycotina</taxon>
        <taxon>Dothideomycetes</taxon>
        <taxon>Pleosporomycetidae</taxon>
        <taxon>Pleosporales</taxon>
        <taxon>Pleosporineae</taxon>
        <taxon>Phaeosphaeriaceae</taxon>
        <taxon>Ophiobolus</taxon>
    </lineage>
</organism>
<dbReference type="InterPro" id="IPR032675">
    <property type="entry name" value="LRR_dom_sf"/>
</dbReference>
<dbReference type="SUPFAM" id="SSF52047">
    <property type="entry name" value="RNI-like"/>
    <property type="match status" value="1"/>
</dbReference>
<dbReference type="EMBL" id="MU006247">
    <property type="protein sequence ID" value="KAF2819085.1"/>
    <property type="molecule type" value="Genomic_DNA"/>
</dbReference>
<dbReference type="Proteomes" id="UP000799424">
    <property type="component" value="Unassembled WGS sequence"/>
</dbReference>
<keyword evidence="2" id="KW-1185">Reference proteome</keyword>
<evidence type="ECO:0000313" key="1">
    <source>
        <dbReference type="EMBL" id="KAF2819085.1"/>
    </source>
</evidence>
<proteinExistence type="predicted"/>
<accession>A0A6A6ZFN2</accession>
<reference evidence="1" key="1">
    <citation type="journal article" date="2020" name="Stud. Mycol.">
        <title>101 Dothideomycetes genomes: a test case for predicting lifestyles and emergence of pathogens.</title>
        <authorList>
            <person name="Haridas S."/>
            <person name="Albert R."/>
            <person name="Binder M."/>
            <person name="Bloem J."/>
            <person name="Labutti K."/>
            <person name="Salamov A."/>
            <person name="Andreopoulos B."/>
            <person name="Baker S."/>
            <person name="Barry K."/>
            <person name="Bills G."/>
            <person name="Bluhm B."/>
            <person name="Cannon C."/>
            <person name="Castanera R."/>
            <person name="Culley D."/>
            <person name="Daum C."/>
            <person name="Ezra D."/>
            <person name="Gonzalez J."/>
            <person name="Henrissat B."/>
            <person name="Kuo A."/>
            <person name="Liang C."/>
            <person name="Lipzen A."/>
            <person name="Lutzoni F."/>
            <person name="Magnuson J."/>
            <person name="Mondo S."/>
            <person name="Nolan M."/>
            <person name="Ohm R."/>
            <person name="Pangilinan J."/>
            <person name="Park H.-J."/>
            <person name="Ramirez L."/>
            <person name="Alfaro M."/>
            <person name="Sun H."/>
            <person name="Tritt A."/>
            <person name="Yoshinaga Y."/>
            <person name="Zwiers L.-H."/>
            <person name="Turgeon B."/>
            <person name="Goodwin S."/>
            <person name="Spatafora J."/>
            <person name="Crous P."/>
            <person name="Grigoriev I."/>
        </authorList>
    </citation>
    <scope>NUCLEOTIDE SEQUENCE</scope>
    <source>
        <strain evidence="1">CBS 113818</strain>
    </source>
</reference>
<dbReference type="AlphaFoldDB" id="A0A6A6ZFN2"/>